<evidence type="ECO:0000259" key="11">
    <source>
        <dbReference type="Pfam" id="PF13609"/>
    </source>
</evidence>
<reference evidence="13" key="1">
    <citation type="submission" date="2016-10" db="EMBL/GenBank/DDBJ databases">
        <authorList>
            <person name="Varghese N."/>
        </authorList>
    </citation>
    <scope>NUCLEOTIDE SEQUENCE [LARGE SCALE GENOMIC DNA]</scope>
    <source>
        <strain evidence="13">GAS106B</strain>
    </source>
</reference>
<accession>A0A1H1JHB6</accession>
<comment type="subcellular location">
    <subcellularLocation>
        <location evidence="1">Cell outer membrane</location>
        <topology evidence="1">Multi-pass membrane protein</topology>
    </subcellularLocation>
</comment>
<evidence type="ECO:0000256" key="1">
    <source>
        <dbReference type="ARBA" id="ARBA00004571"/>
    </source>
</evidence>
<evidence type="ECO:0000256" key="10">
    <source>
        <dbReference type="ARBA" id="ARBA00023237"/>
    </source>
</evidence>
<dbReference type="GO" id="GO:0006811">
    <property type="term" value="P:monoatomic ion transport"/>
    <property type="evidence" value="ECO:0007669"/>
    <property type="project" value="UniProtKB-KW"/>
</dbReference>
<keyword evidence="7" id="KW-0406">Ion transport</keyword>
<dbReference type="Pfam" id="PF13609">
    <property type="entry name" value="Porin_4"/>
    <property type="match status" value="1"/>
</dbReference>
<keyword evidence="4" id="KW-1134">Transmembrane beta strand</keyword>
<dbReference type="InterPro" id="IPR033900">
    <property type="entry name" value="Gram_neg_porin_domain"/>
</dbReference>
<gene>
    <name evidence="12" type="ORF">SAMN05443245_6325</name>
</gene>
<protein>
    <submittedName>
        <fullName evidence="12">Outer membrane protein (Porin)</fullName>
    </submittedName>
</protein>
<evidence type="ECO:0000256" key="4">
    <source>
        <dbReference type="ARBA" id="ARBA00022452"/>
    </source>
</evidence>
<dbReference type="SUPFAM" id="SSF56935">
    <property type="entry name" value="Porins"/>
    <property type="match status" value="1"/>
</dbReference>
<evidence type="ECO:0000256" key="9">
    <source>
        <dbReference type="ARBA" id="ARBA00023136"/>
    </source>
</evidence>
<keyword evidence="5" id="KW-0812">Transmembrane</keyword>
<keyword evidence="9" id="KW-0472">Membrane</keyword>
<dbReference type="Proteomes" id="UP000183487">
    <property type="component" value="Unassembled WGS sequence"/>
</dbReference>
<name>A0A1H1JHB6_9BURK</name>
<dbReference type="AlphaFoldDB" id="A0A1H1JHB6"/>
<feature type="domain" description="Porin" evidence="11">
    <location>
        <begin position="15"/>
        <end position="344"/>
    </location>
</feature>
<keyword evidence="8" id="KW-0626">Porin</keyword>
<dbReference type="PANTHER" id="PTHR34501:SF9">
    <property type="entry name" value="MAJOR OUTER MEMBRANE PROTEIN P.IA"/>
    <property type="match status" value="1"/>
</dbReference>
<dbReference type="GO" id="GO:0015288">
    <property type="term" value="F:porin activity"/>
    <property type="evidence" value="ECO:0007669"/>
    <property type="project" value="UniProtKB-KW"/>
</dbReference>
<evidence type="ECO:0000256" key="8">
    <source>
        <dbReference type="ARBA" id="ARBA00023114"/>
    </source>
</evidence>
<keyword evidence="13" id="KW-1185">Reference proteome</keyword>
<keyword evidence="10" id="KW-0998">Cell outer membrane</keyword>
<dbReference type="EMBL" id="FNKP01000003">
    <property type="protein sequence ID" value="SDR49025.1"/>
    <property type="molecule type" value="Genomic_DNA"/>
</dbReference>
<organism evidence="12 13">
    <name type="scientific">Paraburkholderia fungorum</name>
    <dbReference type="NCBI Taxonomy" id="134537"/>
    <lineage>
        <taxon>Bacteria</taxon>
        <taxon>Pseudomonadati</taxon>
        <taxon>Pseudomonadota</taxon>
        <taxon>Betaproteobacteria</taxon>
        <taxon>Burkholderiales</taxon>
        <taxon>Burkholderiaceae</taxon>
        <taxon>Paraburkholderia</taxon>
    </lineage>
</organism>
<dbReference type="PANTHER" id="PTHR34501">
    <property type="entry name" value="PROTEIN YDDL-RELATED"/>
    <property type="match status" value="1"/>
</dbReference>
<keyword evidence="3" id="KW-0813">Transport</keyword>
<evidence type="ECO:0000256" key="5">
    <source>
        <dbReference type="ARBA" id="ARBA00022692"/>
    </source>
</evidence>
<dbReference type="GO" id="GO:0009279">
    <property type="term" value="C:cell outer membrane"/>
    <property type="evidence" value="ECO:0007669"/>
    <property type="project" value="UniProtKB-SubCell"/>
</dbReference>
<comment type="subunit">
    <text evidence="2">Homotrimer.</text>
</comment>
<dbReference type="Gene3D" id="2.40.160.10">
    <property type="entry name" value="Porin"/>
    <property type="match status" value="1"/>
</dbReference>
<dbReference type="CDD" id="cd00342">
    <property type="entry name" value="gram_neg_porins"/>
    <property type="match status" value="1"/>
</dbReference>
<keyword evidence="6" id="KW-0732">Signal</keyword>
<evidence type="ECO:0000256" key="6">
    <source>
        <dbReference type="ARBA" id="ARBA00022729"/>
    </source>
</evidence>
<evidence type="ECO:0000313" key="13">
    <source>
        <dbReference type="Proteomes" id="UP000183487"/>
    </source>
</evidence>
<evidence type="ECO:0000256" key="2">
    <source>
        <dbReference type="ARBA" id="ARBA00011233"/>
    </source>
</evidence>
<dbReference type="GO" id="GO:0046930">
    <property type="term" value="C:pore complex"/>
    <property type="evidence" value="ECO:0007669"/>
    <property type="project" value="UniProtKB-KW"/>
</dbReference>
<dbReference type="InterPro" id="IPR023614">
    <property type="entry name" value="Porin_dom_sf"/>
</dbReference>
<proteinExistence type="predicted"/>
<sequence length="376" mass="39531">METEADMNHKLALCACVALMYVGPASAQEVSSSSVTLYGSIDEGVQYLSHAATGKTTGSAFQMGSGMATSFFGMRGTEDLGAGVQTIWNLEGGYSPQNGTSSQGGRLFGRQAYVGLDGPYGRLTFGRQYTMRFYAMSAINPFGDGAQGLTTLDNGVANPRADNAVSYRVHLGALEGGVNYSFGRDGVAATPVSVVGSNCPGGTTPYQECKEWSALLKYTGNNWGAATAYERNNGGTSATYGGLTAPNLTDSRYVLGGYFNVDGARFGVGWIRRINLGIATPRSDLVWVTGTVPVGHNISIDGMVANLRYDHSPNKALVEVLRGVYTLSKTTSLYVTADHIHNSGNLALAASTMLPVQAPPPGGSQLSVIAGIKHRF</sequence>
<evidence type="ECO:0000256" key="3">
    <source>
        <dbReference type="ARBA" id="ARBA00022448"/>
    </source>
</evidence>
<dbReference type="InterPro" id="IPR050298">
    <property type="entry name" value="Gram-neg_bact_OMP"/>
</dbReference>
<evidence type="ECO:0000256" key="7">
    <source>
        <dbReference type="ARBA" id="ARBA00023065"/>
    </source>
</evidence>
<evidence type="ECO:0000313" key="12">
    <source>
        <dbReference type="EMBL" id="SDR49025.1"/>
    </source>
</evidence>